<evidence type="ECO:0000313" key="1">
    <source>
        <dbReference type="EMBL" id="KAF7412116.1"/>
    </source>
</evidence>
<dbReference type="Proteomes" id="UP000614350">
    <property type="component" value="Unassembled WGS sequence"/>
</dbReference>
<dbReference type="AlphaFoldDB" id="A0A834KSA0"/>
<reference evidence="1" key="1">
    <citation type="journal article" date="2020" name="G3 (Bethesda)">
        <title>High-Quality Assemblies for Three Invasive Social Wasps from the &lt;i&gt;Vespula&lt;/i&gt; Genus.</title>
        <authorList>
            <person name="Harrop T.W.R."/>
            <person name="Guhlin J."/>
            <person name="McLaughlin G.M."/>
            <person name="Permina E."/>
            <person name="Stockwell P."/>
            <person name="Gilligan J."/>
            <person name="Le Lec M.F."/>
            <person name="Gruber M.A.M."/>
            <person name="Quinn O."/>
            <person name="Lovegrove M."/>
            <person name="Duncan E.J."/>
            <person name="Remnant E.J."/>
            <person name="Van Eeckhoven J."/>
            <person name="Graham B."/>
            <person name="Knapp R.A."/>
            <person name="Langford K.W."/>
            <person name="Kronenberg Z."/>
            <person name="Press M.O."/>
            <person name="Eacker S.M."/>
            <person name="Wilson-Rankin E.E."/>
            <person name="Purcell J."/>
            <person name="Lester P.J."/>
            <person name="Dearden P.K."/>
        </authorList>
    </citation>
    <scope>NUCLEOTIDE SEQUENCE</scope>
    <source>
        <strain evidence="1">Marl-1</strain>
    </source>
</reference>
<evidence type="ECO:0000313" key="2">
    <source>
        <dbReference type="Proteomes" id="UP000614350"/>
    </source>
</evidence>
<name>A0A834KSA0_VESVU</name>
<gene>
    <name evidence="1" type="ORF">HZH66_001012</name>
</gene>
<comment type="caution">
    <text evidence="1">The sequence shown here is derived from an EMBL/GenBank/DDBJ whole genome shotgun (WGS) entry which is preliminary data.</text>
</comment>
<dbReference type="EMBL" id="JACSEA010000001">
    <property type="protein sequence ID" value="KAF7412116.1"/>
    <property type="molecule type" value="Genomic_DNA"/>
</dbReference>
<proteinExistence type="predicted"/>
<accession>A0A834KSA0</accession>
<organism evidence="1 2">
    <name type="scientific">Vespula vulgaris</name>
    <name type="common">Yellow jacket</name>
    <name type="synonym">Wasp</name>
    <dbReference type="NCBI Taxonomy" id="7454"/>
    <lineage>
        <taxon>Eukaryota</taxon>
        <taxon>Metazoa</taxon>
        <taxon>Ecdysozoa</taxon>
        <taxon>Arthropoda</taxon>
        <taxon>Hexapoda</taxon>
        <taxon>Insecta</taxon>
        <taxon>Pterygota</taxon>
        <taxon>Neoptera</taxon>
        <taxon>Endopterygota</taxon>
        <taxon>Hymenoptera</taxon>
        <taxon>Apocrita</taxon>
        <taxon>Aculeata</taxon>
        <taxon>Vespoidea</taxon>
        <taxon>Vespidae</taxon>
        <taxon>Vespinae</taxon>
        <taxon>Vespula</taxon>
    </lineage>
</organism>
<sequence length="131" mass="15138">MICELKMCKRLPGYFLPFDTTILQKERTAYGIEACSNRYEQVSRENKADKSSDRCIIRSDSREYIDHVHEFLSFAFPINEGTRSRRVSESGVGIRVESLKDHVDEEHRKFASSERGFKTGWLPPSTSRVTS</sequence>
<keyword evidence="2" id="KW-1185">Reference proteome</keyword>
<protein>
    <submittedName>
        <fullName evidence="1">Uncharacterized protein</fullName>
    </submittedName>
</protein>